<dbReference type="AlphaFoldDB" id="A0ABC8RB65"/>
<evidence type="ECO:0000313" key="2">
    <source>
        <dbReference type="Proteomes" id="UP001642360"/>
    </source>
</evidence>
<keyword evidence="2" id="KW-1185">Reference proteome</keyword>
<proteinExistence type="predicted"/>
<dbReference type="EMBL" id="CAUOFW020001189">
    <property type="protein sequence ID" value="CAK9141998.1"/>
    <property type="molecule type" value="Genomic_DNA"/>
</dbReference>
<organism evidence="1 2">
    <name type="scientific">Ilex paraguariensis</name>
    <name type="common">yerba mate</name>
    <dbReference type="NCBI Taxonomy" id="185542"/>
    <lineage>
        <taxon>Eukaryota</taxon>
        <taxon>Viridiplantae</taxon>
        <taxon>Streptophyta</taxon>
        <taxon>Embryophyta</taxon>
        <taxon>Tracheophyta</taxon>
        <taxon>Spermatophyta</taxon>
        <taxon>Magnoliopsida</taxon>
        <taxon>eudicotyledons</taxon>
        <taxon>Gunneridae</taxon>
        <taxon>Pentapetalae</taxon>
        <taxon>asterids</taxon>
        <taxon>campanulids</taxon>
        <taxon>Aquifoliales</taxon>
        <taxon>Aquifoliaceae</taxon>
        <taxon>Ilex</taxon>
    </lineage>
</organism>
<name>A0ABC8RB65_9AQUA</name>
<protein>
    <submittedName>
        <fullName evidence="1">Uncharacterized protein</fullName>
    </submittedName>
</protein>
<sequence>KHHTPASLILTKFCKFPTRAKFTATKLTGFCSQGITIPQRMQGKKHIENQQNLADFYSLDCVLTNKGSFITIQKGNLQRIVVEDRRVSKSINNTTEDQQGGINILISSVFTTNTGSYKIGVSNMMHLVFN</sequence>
<accession>A0ABC8RB65</accession>
<feature type="non-terminal residue" evidence="1">
    <location>
        <position position="1"/>
    </location>
</feature>
<evidence type="ECO:0000313" key="1">
    <source>
        <dbReference type="EMBL" id="CAK9141998.1"/>
    </source>
</evidence>
<gene>
    <name evidence="1" type="ORF">ILEXP_LOCUS9630</name>
</gene>
<dbReference type="Proteomes" id="UP001642360">
    <property type="component" value="Unassembled WGS sequence"/>
</dbReference>
<reference evidence="1 2" key="1">
    <citation type="submission" date="2024-02" db="EMBL/GenBank/DDBJ databases">
        <authorList>
            <person name="Vignale AGUSTIN F."/>
            <person name="Sosa J E."/>
            <person name="Modenutti C."/>
        </authorList>
    </citation>
    <scope>NUCLEOTIDE SEQUENCE [LARGE SCALE GENOMIC DNA]</scope>
</reference>
<comment type="caution">
    <text evidence="1">The sequence shown here is derived from an EMBL/GenBank/DDBJ whole genome shotgun (WGS) entry which is preliminary data.</text>
</comment>